<keyword evidence="1" id="KW-0732">Signal</keyword>
<evidence type="ECO:0000313" key="3">
    <source>
        <dbReference type="Proteomes" id="UP000448762"/>
    </source>
</evidence>
<feature type="chain" id="PRO_5030634099" description="Lipoprotein" evidence="1">
    <location>
        <begin position="22"/>
        <end position="140"/>
    </location>
</feature>
<reference evidence="2 3" key="1">
    <citation type="submission" date="2018-07" db="EMBL/GenBank/DDBJ databases">
        <title>High quality draft genome sequencing of Enterococcus faecium exhibiting probiotic potential isolated from mucus of freshwater fish.</title>
        <authorList>
            <person name="El-Jeni R."/>
            <person name="Ghedira K."/>
            <person name="Abdelhak S."/>
            <person name="El-Bour M."/>
            <person name="Bouhaouala-Zahar B."/>
        </authorList>
    </citation>
    <scope>NUCLEOTIDE SEQUENCE [LARGE SCALE GENOMIC DNA]</scope>
    <source>
        <strain evidence="2 3">R.A73</strain>
    </source>
</reference>
<dbReference type="Proteomes" id="UP000448762">
    <property type="component" value="Unassembled WGS sequence"/>
</dbReference>
<evidence type="ECO:0008006" key="4">
    <source>
        <dbReference type="Google" id="ProtNLM"/>
    </source>
</evidence>
<evidence type="ECO:0000256" key="1">
    <source>
        <dbReference type="SAM" id="SignalP"/>
    </source>
</evidence>
<accession>A0A7V7KTE6</accession>
<dbReference type="RefSeq" id="WP_149558277.1">
    <property type="nucleotide sequence ID" value="NZ_JADBBV010000009.1"/>
</dbReference>
<feature type="signal peptide" evidence="1">
    <location>
        <begin position="1"/>
        <end position="21"/>
    </location>
</feature>
<dbReference type="AlphaFoldDB" id="A0A7V7KTE6"/>
<dbReference type="PROSITE" id="PS51257">
    <property type="entry name" value="PROKAR_LIPOPROTEIN"/>
    <property type="match status" value="1"/>
</dbReference>
<protein>
    <recommendedName>
        <fullName evidence="4">Lipoprotein</fullName>
    </recommendedName>
</protein>
<dbReference type="EMBL" id="QOVC01000008">
    <property type="protein sequence ID" value="KAA0689727.1"/>
    <property type="molecule type" value="Genomic_DNA"/>
</dbReference>
<proteinExistence type="predicted"/>
<evidence type="ECO:0000313" key="2">
    <source>
        <dbReference type="EMBL" id="KAA0689727.1"/>
    </source>
</evidence>
<name>A0A7V7KTE6_ENTFC</name>
<gene>
    <name evidence="2" type="ORF">DTX73_10710</name>
</gene>
<sequence length="140" mass="16102">MIKIFYVLLIGCITILSGCTATTEGQTSIPKKISLTQKQLDRADRLSGHWFYHEEDTRSHIEITSDQIKVKKKKTENKEEETIYSIYNYENENGKISIYGTTDKREFYISEVDTDTVYIGGGIADIESAWRVKAHKQTLE</sequence>
<comment type="caution">
    <text evidence="2">The sequence shown here is derived from an EMBL/GenBank/DDBJ whole genome shotgun (WGS) entry which is preliminary data.</text>
</comment>
<organism evidence="2 3">
    <name type="scientific">Enterococcus faecium</name>
    <name type="common">Streptococcus faecium</name>
    <dbReference type="NCBI Taxonomy" id="1352"/>
    <lineage>
        <taxon>Bacteria</taxon>
        <taxon>Bacillati</taxon>
        <taxon>Bacillota</taxon>
        <taxon>Bacilli</taxon>
        <taxon>Lactobacillales</taxon>
        <taxon>Enterococcaceae</taxon>
        <taxon>Enterococcus</taxon>
    </lineage>
</organism>